<name>A0A8S5PQG4_9CAUD</name>
<proteinExistence type="predicted"/>
<dbReference type="EMBL" id="BK015472">
    <property type="protein sequence ID" value="DAE08689.1"/>
    <property type="molecule type" value="Genomic_DNA"/>
</dbReference>
<evidence type="ECO:0000313" key="1">
    <source>
        <dbReference type="EMBL" id="DAE08689.1"/>
    </source>
</evidence>
<protein>
    <submittedName>
        <fullName evidence="1">Uncharacterized protein</fullName>
    </submittedName>
</protein>
<sequence>MGSFTNKQYTNVVDSLVKANASKLDNPYYKFSDKKPTKVNYYKQNKTKSTLDPASQLQYAHISSQSALVFNKIEDFFLYGIDRISVEYDVGENGTEAAPINGDAYVLPNTIEPLPGDFFSISYVKEDLLFKVDDVTPDTLDTGANIYKISYHLEYTNSTSQIEEQVDKTYKFLVNNVGTEFTAVISSTDYELTEKLEQLTFDLANWYNGIFFKPKVQTYIYRYDDSWNFYDPFMIEFMRRHDLMSGDDYFYVAHQTNLEATFPFEYAKSLFHYIEEKDAAKIGNGIICTADLITDINSLFTSRLEDYYQIKYIDNMPFKTRISILDQDVIQHIHFNKKYDDGDKKSVYNILISYMNNEEGYITDSIINKIHDMEFCDSKEIFYLIPIYIYIIKYYIKTSIMAKS</sequence>
<accession>A0A8S5PQG4</accession>
<reference evidence="1" key="1">
    <citation type="journal article" date="2021" name="Proc. Natl. Acad. Sci. U.S.A.">
        <title>A Catalog of Tens of Thousands of Viruses from Human Metagenomes Reveals Hidden Associations with Chronic Diseases.</title>
        <authorList>
            <person name="Tisza M.J."/>
            <person name="Buck C.B."/>
        </authorList>
    </citation>
    <scope>NUCLEOTIDE SEQUENCE</scope>
    <source>
        <strain evidence="1">CtwwN25</strain>
    </source>
</reference>
<organism evidence="1">
    <name type="scientific">Myoviridae sp. ctwwN25</name>
    <dbReference type="NCBI Taxonomy" id="2825209"/>
    <lineage>
        <taxon>Viruses</taxon>
        <taxon>Duplodnaviria</taxon>
        <taxon>Heunggongvirae</taxon>
        <taxon>Uroviricota</taxon>
        <taxon>Caudoviricetes</taxon>
    </lineage>
</organism>